<dbReference type="EMBL" id="BMPO01000003">
    <property type="protein sequence ID" value="GGJ91185.1"/>
    <property type="molecule type" value="Genomic_DNA"/>
</dbReference>
<dbReference type="GO" id="GO:0042925">
    <property type="term" value="F:benzoate transmembrane transporter activity"/>
    <property type="evidence" value="ECO:0007669"/>
    <property type="project" value="InterPro"/>
</dbReference>
<reference evidence="2" key="1">
    <citation type="journal article" date="2014" name="Int. J. Syst. Evol. Microbiol.">
        <title>Complete genome sequence of Corynebacterium casei LMG S-19264T (=DSM 44701T), isolated from a smear-ripened cheese.</title>
        <authorList>
            <consortium name="US DOE Joint Genome Institute (JGI-PGF)"/>
            <person name="Walter F."/>
            <person name="Albersmeier A."/>
            <person name="Kalinowski J."/>
            <person name="Ruckert C."/>
        </authorList>
    </citation>
    <scope>NUCLEOTIDE SEQUENCE</scope>
    <source>
        <strain evidence="2">JCM 30078</strain>
    </source>
</reference>
<feature type="transmembrane region" description="Helical" evidence="1">
    <location>
        <begin position="175"/>
        <end position="194"/>
    </location>
</feature>
<sequence length="396" mass="41078">MMSGYHRRVLADSSLSTVIAGFIAMLTGYTSSLVLMFQAGQAAGLSDAQVSSWIWALSIGMALTCIGLSLRYGAPIMIAWSTPGAALLITSLPSVAYSDAIGAYMLASGLIVLCGVTRSFDTIMRRIPGSIAAALLAGVLFKIGLEICNAAEQQTLLVTAMLLAYLLGKRLLPRYAVLAALLTGCGISAVLGLFDFSHFQLRVTTPTWTTPTFSLSAAISIAIPLFIVAMASQNLPGMAVLRANGYDVPASPLLNVTGITSILLAPFGSHGIHMAAISAAICAGPEAHVDPRRRYTAAIWCGAFYGIAGMFGATLAALFAALPTALILSIAALALFASIIGGLTQAMSESKEREAALITFLVTASGMSLFGIGSAFWGIVAGMATLLILNGRTKRA</sequence>
<feature type="transmembrane region" description="Helical" evidence="1">
    <location>
        <begin position="325"/>
        <end position="344"/>
    </location>
</feature>
<dbReference type="InterPro" id="IPR004711">
    <property type="entry name" value="Benzoate_Transporter"/>
</dbReference>
<dbReference type="Proteomes" id="UP000635983">
    <property type="component" value="Unassembled WGS sequence"/>
</dbReference>
<keyword evidence="1" id="KW-0472">Membrane</keyword>
<feature type="transmembrane region" description="Helical" evidence="1">
    <location>
        <begin position="52"/>
        <end position="70"/>
    </location>
</feature>
<reference evidence="2" key="2">
    <citation type="submission" date="2020-09" db="EMBL/GenBank/DDBJ databases">
        <authorList>
            <person name="Sun Q."/>
            <person name="Ohkuma M."/>
        </authorList>
    </citation>
    <scope>NUCLEOTIDE SEQUENCE</scope>
    <source>
        <strain evidence="2">JCM 30078</strain>
    </source>
</reference>
<comment type="caution">
    <text evidence="2">The sequence shown here is derived from an EMBL/GenBank/DDBJ whole genome shotgun (WGS) entry which is preliminary data.</text>
</comment>
<dbReference type="PANTHER" id="PTHR30199:SF0">
    <property type="entry name" value="INNER MEMBRANE PROTEIN YDCO"/>
    <property type="match status" value="1"/>
</dbReference>
<dbReference type="PANTHER" id="PTHR30199">
    <property type="entry name" value="MFS FAMILY TRANSPORTER, PREDICTED SUBSTRATE BENZOATE"/>
    <property type="match status" value="1"/>
</dbReference>
<feature type="transmembrane region" description="Helical" evidence="1">
    <location>
        <begin position="101"/>
        <end position="120"/>
    </location>
</feature>
<keyword evidence="3" id="KW-1185">Reference proteome</keyword>
<organism evidence="2 3">
    <name type="scientific">Pseudomonas matsuisoli</name>
    <dbReference type="NCBI Taxonomy" id="1515666"/>
    <lineage>
        <taxon>Bacteria</taxon>
        <taxon>Pseudomonadati</taxon>
        <taxon>Pseudomonadota</taxon>
        <taxon>Gammaproteobacteria</taxon>
        <taxon>Pseudomonadales</taxon>
        <taxon>Pseudomonadaceae</taxon>
        <taxon>Pseudomonas</taxon>
    </lineage>
</organism>
<name>A0A917PTI3_9PSED</name>
<dbReference type="GO" id="GO:0005886">
    <property type="term" value="C:plasma membrane"/>
    <property type="evidence" value="ECO:0007669"/>
    <property type="project" value="TreeGrafter"/>
</dbReference>
<dbReference type="RefSeq" id="WP_188982688.1">
    <property type="nucleotide sequence ID" value="NZ_BMPO01000003.1"/>
</dbReference>
<keyword evidence="1" id="KW-0812">Transmembrane</keyword>
<evidence type="ECO:0000313" key="3">
    <source>
        <dbReference type="Proteomes" id="UP000635983"/>
    </source>
</evidence>
<feature type="transmembrane region" description="Helical" evidence="1">
    <location>
        <begin position="297"/>
        <end position="319"/>
    </location>
</feature>
<gene>
    <name evidence="2" type="ORF">GCM10009304_16190</name>
</gene>
<proteinExistence type="predicted"/>
<dbReference type="NCBIfam" id="TIGR00843">
    <property type="entry name" value="benE"/>
    <property type="match status" value="1"/>
</dbReference>
<protein>
    <submittedName>
        <fullName evidence="2">Transporter</fullName>
    </submittedName>
</protein>
<dbReference type="AlphaFoldDB" id="A0A917PTI3"/>
<feature type="transmembrane region" description="Helical" evidence="1">
    <location>
        <begin position="356"/>
        <end position="389"/>
    </location>
</feature>
<feature type="transmembrane region" description="Helical" evidence="1">
    <location>
        <begin position="214"/>
        <end position="232"/>
    </location>
</feature>
<evidence type="ECO:0000256" key="1">
    <source>
        <dbReference type="SAM" id="Phobius"/>
    </source>
</evidence>
<evidence type="ECO:0000313" key="2">
    <source>
        <dbReference type="EMBL" id="GGJ91185.1"/>
    </source>
</evidence>
<dbReference type="Pfam" id="PF03594">
    <property type="entry name" value="BenE"/>
    <property type="match status" value="1"/>
</dbReference>
<accession>A0A917PTI3</accession>
<keyword evidence="1" id="KW-1133">Transmembrane helix</keyword>